<evidence type="ECO:0000256" key="1">
    <source>
        <dbReference type="ARBA" id="ARBA00007447"/>
    </source>
</evidence>
<evidence type="ECO:0000256" key="2">
    <source>
        <dbReference type="ARBA" id="ARBA00022670"/>
    </source>
</evidence>
<keyword evidence="7" id="KW-0732">Signal</keyword>
<dbReference type="InterPro" id="IPR034163">
    <property type="entry name" value="Aspergillopepsin-like_cat_dom"/>
</dbReference>
<evidence type="ECO:0000256" key="4">
    <source>
        <dbReference type="ARBA" id="ARBA00022801"/>
    </source>
</evidence>
<dbReference type="Proteomes" id="UP000325902">
    <property type="component" value="Unassembled WGS sequence"/>
</dbReference>
<comment type="caution">
    <text evidence="9">The sequence shown here is derived from an EMBL/GenBank/DDBJ whole genome shotgun (WGS) entry which is preliminary data.</text>
</comment>
<dbReference type="PANTHER" id="PTHR47966">
    <property type="entry name" value="BETA-SITE APP-CLEAVING ENZYME, ISOFORM A-RELATED"/>
    <property type="match status" value="1"/>
</dbReference>
<comment type="similarity">
    <text evidence="1 6">Belongs to the peptidase A1 family.</text>
</comment>
<sequence>MHSTTALIAALAAVSLPQSQAKPIEARQLGGLGAAIGGTVDSAAGSGNTGGTVGSILDTTVSGTTDSTVDTLNNAVGAVQGFTLQQEEYGKRLKNGPIALGNLYKKFDVDMPDDVYDAFDVATQSQPPNELNKRAAAATSSVKTSTLSSSVKPTSSSIATTSSKVSSTTVAIATKPKPTGGSATATPVNQFDTAYMIAIKVGGNTVYVDLDTGSSDLWVFSNQQPSAQTQKHNIYSPSPSKLMQGYSWNVTYLDGSTAAGNVYNDTVTLGNMNFTGQAVEAAQYASDAFVAASYDGMLGLAFDSLNTVKPKQQRTLFNSIASQLPKPLFTSLLKHNAPGSYDFGYVDTTKYTGAITYANVSTANGWWQFTSQGYSVGSGAAVSQAVSAVVDTGTTLMVMPSNIVNAYYAKVAGAGYSSAYGAWVYPCASSMPNFNLIVNGAAQTIPGNLMTYGPIDYNGNCYGGLQANDNIGVAILGTIFIKSQYVIYDQSTNPPRVGFAKQAGLSYN</sequence>
<feature type="chain" id="PRO_5024799489" evidence="7">
    <location>
        <begin position="22"/>
        <end position="508"/>
    </location>
</feature>
<dbReference type="InterPro" id="IPR001461">
    <property type="entry name" value="Aspartic_peptidase_A1"/>
</dbReference>
<dbReference type="AlphaFoldDB" id="A0A5N5DUA8"/>
<dbReference type="EMBL" id="VCHE01000003">
    <property type="protein sequence ID" value="KAB2580532.1"/>
    <property type="molecule type" value="Genomic_DNA"/>
</dbReference>
<dbReference type="FunFam" id="2.40.70.10:FF:000026">
    <property type="entry name" value="Endothiapepsin"/>
    <property type="match status" value="1"/>
</dbReference>
<dbReference type="InterPro" id="IPR033121">
    <property type="entry name" value="PEPTIDASE_A1"/>
</dbReference>
<dbReference type="SUPFAM" id="SSF50630">
    <property type="entry name" value="Acid proteases"/>
    <property type="match status" value="1"/>
</dbReference>
<dbReference type="Pfam" id="PF00026">
    <property type="entry name" value="Asp"/>
    <property type="match status" value="1"/>
</dbReference>
<dbReference type="PROSITE" id="PS51767">
    <property type="entry name" value="PEPTIDASE_A1"/>
    <property type="match status" value="1"/>
</dbReference>
<feature type="active site" evidence="5">
    <location>
        <position position="211"/>
    </location>
</feature>
<keyword evidence="2 6" id="KW-0645">Protease</keyword>
<keyword evidence="3 6" id="KW-0064">Aspartyl protease</keyword>
<keyword evidence="10" id="KW-1185">Reference proteome</keyword>
<dbReference type="GO" id="GO:0006508">
    <property type="term" value="P:proteolysis"/>
    <property type="evidence" value="ECO:0007669"/>
    <property type="project" value="UniProtKB-KW"/>
</dbReference>
<keyword evidence="4 6" id="KW-0378">Hydrolase</keyword>
<accession>A0A5N5DUA8</accession>
<evidence type="ECO:0000256" key="5">
    <source>
        <dbReference type="PIRSR" id="PIRSR601461-1"/>
    </source>
</evidence>
<organism evidence="9 10">
    <name type="scientific">Lasiodiplodia theobromae</name>
    <dbReference type="NCBI Taxonomy" id="45133"/>
    <lineage>
        <taxon>Eukaryota</taxon>
        <taxon>Fungi</taxon>
        <taxon>Dikarya</taxon>
        <taxon>Ascomycota</taxon>
        <taxon>Pezizomycotina</taxon>
        <taxon>Dothideomycetes</taxon>
        <taxon>Dothideomycetes incertae sedis</taxon>
        <taxon>Botryosphaeriales</taxon>
        <taxon>Botryosphaeriaceae</taxon>
        <taxon>Lasiodiplodia</taxon>
    </lineage>
</organism>
<gene>
    <name evidence="9" type="primary">SNP2_0</name>
    <name evidence="9" type="ORF">DBV05_g880</name>
</gene>
<dbReference type="Gene3D" id="2.40.70.10">
    <property type="entry name" value="Acid Proteases"/>
    <property type="match status" value="2"/>
</dbReference>
<dbReference type="InterPro" id="IPR021109">
    <property type="entry name" value="Peptidase_aspartic_dom_sf"/>
</dbReference>
<dbReference type="PRINTS" id="PR00792">
    <property type="entry name" value="PEPSIN"/>
</dbReference>
<feature type="active site" evidence="5">
    <location>
        <position position="391"/>
    </location>
</feature>
<dbReference type="GO" id="GO:0004190">
    <property type="term" value="F:aspartic-type endopeptidase activity"/>
    <property type="evidence" value="ECO:0007669"/>
    <property type="project" value="UniProtKB-KW"/>
</dbReference>
<name>A0A5N5DUA8_9PEZI</name>
<dbReference type="PROSITE" id="PS00141">
    <property type="entry name" value="ASP_PROTEASE"/>
    <property type="match status" value="2"/>
</dbReference>
<evidence type="ECO:0000313" key="10">
    <source>
        <dbReference type="Proteomes" id="UP000325902"/>
    </source>
</evidence>
<dbReference type="OrthoDB" id="2747330at2759"/>
<reference evidence="9 10" key="1">
    <citation type="journal article" date="2019" name="Sci. Rep.">
        <title>A multi-omics analysis of the grapevine pathogen Lasiodiplodia theobromae reveals that temperature affects the expression of virulence- and pathogenicity-related genes.</title>
        <authorList>
            <person name="Felix C."/>
            <person name="Meneses R."/>
            <person name="Goncalves M.F.M."/>
            <person name="Tilleman L."/>
            <person name="Duarte A.S."/>
            <person name="Jorrin-Novo J.V."/>
            <person name="Van de Peer Y."/>
            <person name="Deforce D."/>
            <person name="Van Nieuwerburgh F."/>
            <person name="Esteves A.C."/>
            <person name="Alves A."/>
        </authorList>
    </citation>
    <scope>NUCLEOTIDE SEQUENCE [LARGE SCALE GENOMIC DNA]</scope>
    <source>
        <strain evidence="9 10">LA-SOL3</strain>
    </source>
</reference>
<evidence type="ECO:0000256" key="7">
    <source>
        <dbReference type="SAM" id="SignalP"/>
    </source>
</evidence>
<feature type="domain" description="Peptidase A1" evidence="8">
    <location>
        <begin position="195"/>
        <end position="500"/>
    </location>
</feature>
<feature type="signal peptide" evidence="7">
    <location>
        <begin position="1"/>
        <end position="21"/>
    </location>
</feature>
<proteinExistence type="inferred from homology"/>
<dbReference type="PANTHER" id="PTHR47966:SF2">
    <property type="entry name" value="ASPERGILLOPEPSIN-1-RELATED"/>
    <property type="match status" value="1"/>
</dbReference>
<evidence type="ECO:0000313" key="9">
    <source>
        <dbReference type="EMBL" id="KAB2580532.1"/>
    </source>
</evidence>
<evidence type="ECO:0000256" key="6">
    <source>
        <dbReference type="RuleBase" id="RU000454"/>
    </source>
</evidence>
<dbReference type="CDD" id="cd06097">
    <property type="entry name" value="Aspergillopepsin_like"/>
    <property type="match status" value="1"/>
</dbReference>
<evidence type="ECO:0000256" key="3">
    <source>
        <dbReference type="ARBA" id="ARBA00022750"/>
    </source>
</evidence>
<evidence type="ECO:0000259" key="8">
    <source>
        <dbReference type="PROSITE" id="PS51767"/>
    </source>
</evidence>
<protein>
    <submittedName>
        <fullName evidence="9">Aspartic protease SNP2</fullName>
    </submittedName>
</protein>
<dbReference type="InterPro" id="IPR001969">
    <property type="entry name" value="Aspartic_peptidase_AS"/>
</dbReference>